<evidence type="ECO:0000313" key="2">
    <source>
        <dbReference type="EMBL" id="QRQ81010.1"/>
    </source>
</evidence>
<dbReference type="SUPFAM" id="SSF51735">
    <property type="entry name" value="NAD(P)-binding Rossmann-fold domains"/>
    <property type="match status" value="1"/>
</dbReference>
<evidence type="ECO:0000259" key="1">
    <source>
        <dbReference type="SMART" id="SM00822"/>
    </source>
</evidence>
<dbReference type="EMBL" id="CP069798">
    <property type="protein sequence ID" value="QRQ81010.1"/>
    <property type="molecule type" value="Genomic_DNA"/>
</dbReference>
<dbReference type="InterPro" id="IPR002347">
    <property type="entry name" value="SDR_fam"/>
</dbReference>
<dbReference type="InterPro" id="IPR036291">
    <property type="entry name" value="NAD(P)-bd_dom_sf"/>
</dbReference>
<dbReference type="InterPro" id="IPR057326">
    <property type="entry name" value="KR_dom"/>
</dbReference>
<dbReference type="Pfam" id="PF13738">
    <property type="entry name" value="Pyr_redox_3"/>
    <property type="match status" value="1"/>
</dbReference>
<accession>A0A892ZEG7</accession>
<name>A0A892ZEG7_9NEIS</name>
<feature type="domain" description="Ketoreductase" evidence="1">
    <location>
        <begin position="491"/>
        <end position="667"/>
    </location>
</feature>
<evidence type="ECO:0000313" key="3">
    <source>
        <dbReference type="Proteomes" id="UP000653156"/>
    </source>
</evidence>
<dbReference type="PRINTS" id="PR00081">
    <property type="entry name" value="GDHRDH"/>
</dbReference>
<dbReference type="Gene3D" id="3.50.50.60">
    <property type="entry name" value="FAD/NAD(P)-binding domain"/>
    <property type="match status" value="3"/>
</dbReference>
<dbReference type="Gene3D" id="3.40.50.720">
    <property type="entry name" value="NAD(P)-binding Rossmann-like Domain"/>
    <property type="match status" value="1"/>
</dbReference>
<organism evidence="2 3">
    <name type="scientific">Paralysiella testudinis</name>
    <dbReference type="NCBI Taxonomy" id="2809020"/>
    <lineage>
        <taxon>Bacteria</taxon>
        <taxon>Pseudomonadati</taxon>
        <taxon>Pseudomonadota</taxon>
        <taxon>Betaproteobacteria</taxon>
        <taxon>Neisseriales</taxon>
        <taxon>Neisseriaceae</taxon>
        <taxon>Paralysiella</taxon>
    </lineage>
</organism>
<sequence length="746" mass="84006">MRATETLIIGAGFGGIGMAVKLKQHNLGSFCIWEKQPAPGGTWHDNHYPGCACDIPSHLYSFSFYPKADWSRRYAPQAEIEAYLHDCVRHFGIGQHIEYQREVKSAVWRHDVQRWRVEDTQGEVMLARFLISATGQLNIPVMPKIHGIEHFSGPIFHSARWDANYDLRDKNIAVIGTGASAIQFIPAVAALARHTTVYQRSAPYVLPKNDRPYSDAEKKRFARYPRLLRLSRLLTWLGAEWRFFGFRHFKPGMKLIRLRWRHYLQREVGQTALRSQLTPDYALGCKRILLANNYYAAMCRSNLTLNTHGIAAINADGVTDQQGRFFAADVLLLGTGFHTTRFLFPIHIEGRDGRVLSDVWQHGAEAYLGTCVHGFPNFFMLYGPNTNLGHNSIVYMLECQIGYIAQAMAYARRYALAALEVKAEVQAAYNQKLQRNLRKTVWNSGCSSIYVLENGKNVTNWQGFTFSFRWLTRRFKAQEYLHNGSAMPLARNALITGAASGIGRATAEALYAQGWHVGLADKNIDALTALSANWDGQRVHCYALDVCDAAAVKSVIDDFAAKNHGYLRLLLNCAGIMQIVHSEDMDPTAHQRTFDVNVNGTFYACHAAFPYLKQTPQAQIINMSSAATQYGVPWQSSYSASKFAVKGLTEALNLEWATFGIHVGDILPPVIDTPMVQSQAMVSPIMQRLAGSSKLPADAVVKTILRQIQSPRVHRPVGLKFSIVCVLRDWTPEWLTRLVFRYILMR</sequence>
<proteinExistence type="predicted"/>
<dbReference type="SUPFAM" id="SSF51905">
    <property type="entry name" value="FAD/NAD(P)-binding domain"/>
    <property type="match status" value="2"/>
</dbReference>
<reference evidence="2" key="1">
    <citation type="submission" date="2021-02" db="EMBL/GenBank/DDBJ databases">
        <title>Neisseriaceae sp. 26B isolated from the cloaca of a Common Toad-headed Turtle (Mesoclemmys nasuta).</title>
        <authorList>
            <person name="Spergser J."/>
            <person name="Busse H.-J."/>
        </authorList>
    </citation>
    <scope>NUCLEOTIDE SEQUENCE</scope>
    <source>
        <strain evidence="2">26B</strain>
    </source>
</reference>
<protein>
    <submittedName>
        <fullName evidence="2">SDR family NAD(P)-dependent oxidoreductase</fullName>
    </submittedName>
</protein>
<dbReference type="RefSeq" id="WP_230338294.1">
    <property type="nucleotide sequence ID" value="NZ_CP069798.1"/>
</dbReference>
<dbReference type="PANTHER" id="PTHR42877:SF4">
    <property type="entry name" value="FAD_NAD(P)-BINDING DOMAIN-CONTAINING PROTEIN-RELATED"/>
    <property type="match status" value="1"/>
</dbReference>
<dbReference type="PANTHER" id="PTHR42877">
    <property type="entry name" value="L-ORNITHINE N(5)-MONOOXYGENASE-RELATED"/>
    <property type="match status" value="1"/>
</dbReference>
<dbReference type="InterPro" id="IPR036188">
    <property type="entry name" value="FAD/NAD-bd_sf"/>
</dbReference>
<dbReference type="SMART" id="SM00822">
    <property type="entry name" value="PKS_KR"/>
    <property type="match status" value="1"/>
</dbReference>
<gene>
    <name evidence="2" type="ORF">JQU52_09740</name>
</gene>
<dbReference type="PRINTS" id="PR00080">
    <property type="entry name" value="SDRFAMILY"/>
</dbReference>
<dbReference type="InterPro" id="IPR051209">
    <property type="entry name" value="FAD-bind_Monooxygenase_sf"/>
</dbReference>
<dbReference type="Pfam" id="PF00106">
    <property type="entry name" value="adh_short"/>
    <property type="match status" value="1"/>
</dbReference>
<dbReference type="AlphaFoldDB" id="A0A892ZEG7"/>
<dbReference type="Proteomes" id="UP000653156">
    <property type="component" value="Chromosome"/>
</dbReference>
<keyword evidence="3" id="KW-1185">Reference proteome</keyword>
<dbReference type="KEGG" id="ptes:JQU52_09740"/>